<evidence type="ECO:0000313" key="2">
    <source>
        <dbReference type="Proteomes" id="UP000010802"/>
    </source>
</evidence>
<dbReference type="PATRIC" id="fig|1209989.3.peg.2997"/>
<dbReference type="HOGENOM" id="CLU_197587_0_0_9"/>
<name>L0S6L5_TEPAE</name>
<sequence>MDKPKCKLIGEDGNIFNLMGIACRTLRRAGLDTEAKEMVDRITKSKSYDEALVIIMEYVEVE</sequence>
<accession>L0S6L5</accession>
<dbReference type="OrthoDB" id="1912389at2"/>
<dbReference type="eggNOG" id="COG2105">
    <property type="taxonomic scope" value="Bacteria"/>
</dbReference>
<gene>
    <name evidence="1" type="ordered locus">TEPIRE1_2609</name>
</gene>
<proteinExistence type="predicted"/>
<dbReference type="EMBL" id="HF563609">
    <property type="protein sequence ID" value="CCP27477.1"/>
    <property type="molecule type" value="Genomic_DNA"/>
</dbReference>
<dbReference type="AlphaFoldDB" id="L0S6L5"/>
<organism evidence="1 2">
    <name type="scientific">Tepidanaerobacter acetatoxydans (strain DSM 21804 / JCM 16047 / Re1)</name>
    <dbReference type="NCBI Taxonomy" id="1209989"/>
    <lineage>
        <taxon>Bacteria</taxon>
        <taxon>Bacillati</taxon>
        <taxon>Bacillota</taxon>
        <taxon>Clostridia</taxon>
        <taxon>Thermosediminibacterales</taxon>
        <taxon>Tepidanaerobacteraceae</taxon>
        <taxon>Tepidanaerobacter</taxon>
    </lineage>
</organism>
<protein>
    <submittedName>
        <fullName evidence="1">Uncharacterized protein</fullName>
    </submittedName>
</protein>
<evidence type="ECO:0000313" key="1">
    <source>
        <dbReference type="EMBL" id="CCP27477.1"/>
    </source>
</evidence>
<dbReference type="Proteomes" id="UP000010802">
    <property type="component" value="Chromosome"/>
</dbReference>
<dbReference type="RefSeq" id="WP_015295921.1">
    <property type="nucleotide sequence ID" value="NC_015519.1"/>
</dbReference>
<dbReference type="PROSITE" id="PS51257">
    <property type="entry name" value="PROKAR_LIPOPROTEIN"/>
    <property type="match status" value="1"/>
</dbReference>
<dbReference type="KEGG" id="tae:TepiRe1_2609"/>
<reference evidence="2" key="1">
    <citation type="journal article" date="2013" name="Genome Announc.">
        <title>First genome sequence of a syntrophic acetate-oxidizing bacterium, Tepidanaerobacter acetatoxydans strain Re1.</title>
        <authorList>
            <person name="Manzoor S."/>
            <person name="Bongcam-Rudloff E."/>
            <person name="Schnurer A."/>
            <person name="Muller B."/>
        </authorList>
    </citation>
    <scope>NUCLEOTIDE SEQUENCE [LARGE SCALE GENOMIC DNA]</scope>
    <source>
        <strain evidence="2">Re1</strain>
    </source>
</reference>
<keyword evidence="2" id="KW-1185">Reference proteome</keyword>